<name>A0ACB7WLV8_DIOAL</name>
<protein>
    <submittedName>
        <fullName evidence="1">TPR-like protein</fullName>
    </submittedName>
</protein>
<evidence type="ECO:0000313" key="2">
    <source>
        <dbReference type="Proteomes" id="UP000827976"/>
    </source>
</evidence>
<gene>
    <name evidence="1" type="ORF">IHE45_03G074700</name>
</gene>
<comment type="caution">
    <text evidence="1">The sequence shown here is derived from an EMBL/GenBank/DDBJ whole genome shotgun (WGS) entry which is preliminary data.</text>
</comment>
<proteinExistence type="predicted"/>
<keyword evidence="2" id="KW-1185">Reference proteome</keyword>
<dbReference type="Proteomes" id="UP000827976">
    <property type="component" value="Chromosome 3"/>
</dbReference>
<reference evidence="2" key="1">
    <citation type="journal article" date="2022" name="Nat. Commun.">
        <title>Chromosome evolution and the genetic basis of agronomically important traits in greater yam.</title>
        <authorList>
            <person name="Bredeson J.V."/>
            <person name="Lyons J.B."/>
            <person name="Oniyinde I.O."/>
            <person name="Okereke N.R."/>
            <person name="Kolade O."/>
            <person name="Nnabue I."/>
            <person name="Nwadili C.O."/>
            <person name="Hribova E."/>
            <person name="Parker M."/>
            <person name="Nwogha J."/>
            <person name="Shu S."/>
            <person name="Carlson J."/>
            <person name="Kariba R."/>
            <person name="Muthemba S."/>
            <person name="Knop K."/>
            <person name="Barton G.J."/>
            <person name="Sherwood A.V."/>
            <person name="Lopez-Montes A."/>
            <person name="Asiedu R."/>
            <person name="Jamnadass R."/>
            <person name="Muchugi A."/>
            <person name="Goodstein D."/>
            <person name="Egesi C.N."/>
            <person name="Featherston J."/>
            <person name="Asfaw A."/>
            <person name="Simpson G.G."/>
            <person name="Dolezel J."/>
            <person name="Hendre P.S."/>
            <person name="Van Deynze A."/>
            <person name="Kumar P.L."/>
            <person name="Obidiegwu J.E."/>
            <person name="Bhattacharjee R."/>
            <person name="Rokhsar D.S."/>
        </authorList>
    </citation>
    <scope>NUCLEOTIDE SEQUENCE [LARGE SCALE GENOMIC DNA]</scope>
    <source>
        <strain evidence="2">cv. TDa95/00328</strain>
    </source>
</reference>
<organism evidence="1 2">
    <name type="scientific">Dioscorea alata</name>
    <name type="common">Purple yam</name>
    <dbReference type="NCBI Taxonomy" id="55571"/>
    <lineage>
        <taxon>Eukaryota</taxon>
        <taxon>Viridiplantae</taxon>
        <taxon>Streptophyta</taxon>
        <taxon>Embryophyta</taxon>
        <taxon>Tracheophyta</taxon>
        <taxon>Spermatophyta</taxon>
        <taxon>Magnoliopsida</taxon>
        <taxon>Liliopsida</taxon>
        <taxon>Dioscoreales</taxon>
        <taxon>Dioscoreaceae</taxon>
        <taxon>Dioscorea</taxon>
    </lineage>
</organism>
<dbReference type="EMBL" id="CM037013">
    <property type="protein sequence ID" value="KAH7689105.1"/>
    <property type="molecule type" value="Genomic_DNA"/>
</dbReference>
<sequence>MMSLLFQEHPWPLHPSLQRSLPRMALSLHSISTSLSKPLPMASIPSLSLKQSFLSFHHSPFLHSQESYSSILELCASHKALLQGQQIHAHMLTSNALANNDGFLSTKLLFMYGKCGHLASAKLVFDEMPQRTVFAWNAMIGAYVSSGLPWEAVKLFRDMSVCGAVPDACTFASVLKACGEVGNICFGVEVHCLATKHGLVSTTFVANALIAMYAKCGLFDFAMKLFELMDGDRDVVSWNSIIAACLKDEQFIEALFLFREMLEAGIGMNSYNVVSALQACAELSLLKLGMQIHASVWKRGKTIQVHEANVLIVMYARCGRMDDATRVFAETSEKDYISWNSILSGCVQNGLNMEAISFFRELLEVGIKPDQVSVINVASALGRLGNTLNGMEVHAYSIKQGFESNLQVGNTLVDMYAKFSLVNYTEGVFHKMPDKDYISWTTAIAALTQNHQYLEALELFREVQKKGMDVDPMMIGSTLIACGGLKSLCILKQIHGYTIRNGLLDLLFENKIIDMYGQCGKVGYAFCVFKGIETKDVVSWTSMITCYIHNYFFDEALSLFRDMMETNVEPDAVALVCALTATASLSSLMKGKEIHGFLTRRNLLMEHSVNSSLVDMYAHCGKIGSSFKLFNMARCEDLVLWTTMINACGLHGQGMEAVDLFRRMREIGLVPDHITFLALLYACSHSGLVDEGKFFIEIMKSDYGLLPWQEHYACIADLLGRSGRMDEAYEFINSMPVEPTGVVWCALLGACQVHSNHELGEVAARKLLELEPDNPGNYVLISNVFAAMGKWEDVEMVRNRMKQRGLKKDPACTWIELGNEVHAFVARDRSHKESVAIYSKLSEIRQQLEREYGYVADTRFVLHDVKEEEKIKMLHQHSERLAIAFGLIRTSESTPIRITKNLRVCGDCHEFIKLVSKLYEREIIMRDANRFHHFQNGSCSCGGFW</sequence>
<evidence type="ECO:0000313" key="1">
    <source>
        <dbReference type="EMBL" id="KAH7689105.1"/>
    </source>
</evidence>
<accession>A0ACB7WLV8</accession>